<evidence type="ECO:0000256" key="2">
    <source>
        <dbReference type="SAM" id="SignalP"/>
    </source>
</evidence>
<feature type="region of interest" description="Disordered" evidence="1">
    <location>
        <begin position="22"/>
        <end position="52"/>
    </location>
</feature>
<protein>
    <submittedName>
        <fullName evidence="3">NDxxF motif lipoprotein</fullName>
    </submittedName>
</protein>
<feature type="signal peptide" evidence="2">
    <location>
        <begin position="1"/>
        <end position="23"/>
    </location>
</feature>
<sequence>MKKITSAILFCCLITILSGCGNSEEKASSSTNTEEQANKKENAKLPSTVFESNKNKETISKSEIHKSIQKYLDTNERVYSVTSTIEEKVWDEKPLTKKEAAQLEKGQALLKKNDQNFSVYIENNKLPEGYQKETNRVSEYFTAYNQTIEQLGNSVQKIEKETKNGSISTKEIKDIMPEKSKVNGRQQAKIEKFLKKINVKSNAFEM</sequence>
<gene>
    <name evidence="3" type="ORF">JJQ58_09585</name>
</gene>
<dbReference type="Proteomes" id="UP000681586">
    <property type="component" value="Unassembled WGS sequence"/>
</dbReference>
<evidence type="ECO:0000313" key="4">
    <source>
        <dbReference type="Proteomes" id="UP000681586"/>
    </source>
</evidence>
<keyword evidence="2" id="KW-0732">Signal</keyword>
<organism evidence="3 4">
    <name type="scientific">Mammaliicoccus fleurettii</name>
    <dbReference type="NCBI Taxonomy" id="150056"/>
    <lineage>
        <taxon>Bacteria</taxon>
        <taxon>Bacillati</taxon>
        <taxon>Bacillota</taxon>
        <taxon>Bacilli</taxon>
        <taxon>Bacillales</taxon>
        <taxon>Staphylococcaceae</taxon>
        <taxon>Mammaliicoccus</taxon>
    </lineage>
</organism>
<dbReference type="NCBIfam" id="NF033193">
    <property type="entry name" value="lipo_NDxxF"/>
    <property type="match status" value="1"/>
</dbReference>
<keyword evidence="4" id="KW-1185">Reference proteome</keyword>
<evidence type="ECO:0000313" key="3">
    <source>
        <dbReference type="EMBL" id="MBS3697717.1"/>
    </source>
</evidence>
<name>A0ABS5MR53_9STAP</name>
<dbReference type="EMBL" id="JAGXBM010000015">
    <property type="protein sequence ID" value="MBS3697717.1"/>
    <property type="molecule type" value="Genomic_DNA"/>
</dbReference>
<dbReference type="InterPro" id="IPR047903">
    <property type="entry name" value="NDxxF_lipo"/>
</dbReference>
<accession>A0ABS5MR53</accession>
<proteinExistence type="predicted"/>
<evidence type="ECO:0000256" key="1">
    <source>
        <dbReference type="SAM" id="MobiDB-lite"/>
    </source>
</evidence>
<keyword evidence="3" id="KW-0449">Lipoprotein</keyword>
<comment type="caution">
    <text evidence="3">The sequence shown here is derived from an EMBL/GenBank/DDBJ whole genome shotgun (WGS) entry which is preliminary data.</text>
</comment>
<feature type="chain" id="PRO_5047172918" evidence="2">
    <location>
        <begin position="24"/>
        <end position="206"/>
    </location>
</feature>
<reference evidence="3 4" key="1">
    <citation type="submission" date="2021-05" db="EMBL/GenBank/DDBJ databases">
        <title>Staphylococcus fleurettii isolated from lake water in First Nation community in Manitoba, Canada.</title>
        <authorList>
            <person name="Bashar S."/>
            <person name="Murdock A."/>
            <person name="Patidar R."/>
            <person name="Golding G."/>
            <person name="Farenhorst A."/>
            <person name="Kumar A."/>
        </authorList>
    </citation>
    <scope>NUCLEOTIDE SEQUENCE [LARGE SCALE GENOMIC DNA]</scope>
    <source>
        <strain evidence="3 4">SF002</strain>
    </source>
</reference>
<dbReference type="RefSeq" id="WP_115337057.1">
    <property type="nucleotide sequence ID" value="NZ_JAEPSA010000017.1"/>
</dbReference>
<dbReference type="PROSITE" id="PS51257">
    <property type="entry name" value="PROKAR_LIPOPROTEIN"/>
    <property type="match status" value="1"/>
</dbReference>